<comment type="caution">
    <text evidence="3">The sequence shown here is derived from an EMBL/GenBank/DDBJ whole genome shotgun (WGS) entry which is preliminary data.</text>
</comment>
<keyword evidence="4" id="KW-1185">Reference proteome</keyword>
<proteinExistence type="predicted"/>
<keyword evidence="2" id="KW-0067">ATP-binding</keyword>
<evidence type="ECO:0000313" key="3">
    <source>
        <dbReference type="EMBL" id="RZC36350.1"/>
    </source>
</evidence>
<evidence type="ECO:0000313" key="4">
    <source>
        <dbReference type="Proteomes" id="UP000292052"/>
    </source>
</evidence>
<dbReference type="Proteomes" id="UP000292052">
    <property type="component" value="Unassembled WGS sequence"/>
</dbReference>
<dbReference type="AlphaFoldDB" id="A0A482VUE3"/>
<evidence type="ECO:0000256" key="1">
    <source>
        <dbReference type="ARBA" id="ARBA00022741"/>
    </source>
</evidence>
<organism evidence="3 4">
    <name type="scientific">Asbolus verrucosus</name>
    <name type="common">Desert ironclad beetle</name>
    <dbReference type="NCBI Taxonomy" id="1661398"/>
    <lineage>
        <taxon>Eukaryota</taxon>
        <taxon>Metazoa</taxon>
        <taxon>Ecdysozoa</taxon>
        <taxon>Arthropoda</taxon>
        <taxon>Hexapoda</taxon>
        <taxon>Insecta</taxon>
        <taxon>Pterygota</taxon>
        <taxon>Neoptera</taxon>
        <taxon>Endopterygota</taxon>
        <taxon>Coleoptera</taxon>
        <taxon>Polyphaga</taxon>
        <taxon>Cucujiformia</taxon>
        <taxon>Tenebrionidae</taxon>
        <taxon>Pimeliinae</taxon>
        <taxon>Asbolus</taxon>
    </lineage>
</organism>
<evidence type="ECO:0008006" key="5">
    <source>
        <dbReference type="Google" id="ProtNLM"/>
    </source>
</evidence>
<dbReference type="GO" id="GO:0005524">
    <property type="term" value="F:ATP binding"/>
    <property type="evidence" value="ECO:0007669"/>
    <property type="project" value="UniProtKB-KW"/>
</dbReference>
<dbReference type="Gene3D" id="3.40.50.300">
    <property type="entry name" value="P-loop containing nucleotide triphosphate hydrolases"/>
    <property type="match status" value="1"/>
</dbReference>
<dbReference type="PANTHER" id="PTHR24223:SF448">
    <property type="entry name" value="FI20146P1-RELATED"/>
    <property type="match status" value="1"/>
</dbReference>
<dbReference type="InterPro" id="IPR050173">
    <property type="entry name" value="ABC_transporter_C-like"/>
</dbReference>
<protein>
    <recommendedName>
        <fullName evidence="5">ABC tran domain containing protein</fullName>
    </recommendedName>
</protein>
<reference evidence="3 4" key="1">
    <citation type="submission" date="2017-03" db="EMBL/GenBank/DDBJ databases">
        <title>Genome of the blue death feigning beetle - Asbolus verrucosus.</title>
        <authorList>
            <person name="Rider S.D."/>
        </authorList>
    </citation>
    <scope>NUCLEOTIDE SEQUENCE [LARGE SCALE GENOMIC DNA]</scope>
    <source>
        <strain evidence="3">Butters</strain>
        <tissue evidence="3">Head and leg muscle</tissue>
    </source>
</reference>
<dbReference type="EMBL" id="QDEB01062962">
    <property type="protein sequence ID" value="RZC36350.1"/>
    <property type="molecule type" value="Genomic_DNA"/>
</dbReference>
<dbReference type="STRING" id="1661398.A0A482VUE3"/>
<keyword evidence="1" id="KW-0547">Nucleotide-binding</keyword>
<dbReference type="PANTHER" id="PTHR24223">
    <property type="entry name" value="ATP-BINDING CASSETTE SUB-FAMILY C"/>
    <property type="match status" value="1"/>
</dbReference>
<dbReference type="GO" id="GO:0042626">
    <property type="term" value="F:ATPase-coupled transmembrane transporter activity"/>
    <property type="evidence" value="ECO:0007669"/>
    <property type="project" value="TreeGrafter"/>
</dbReference>
<evidence type="ECO:0000256" key="2">
    <source>
        <dbReference type="ARBA" id="ARBA00022840"/>
    </source>
</evidence>
<accession>A0A482VUE3</accession>
<sequence>MLRNKTILVLDEATANVDFKADVLIQSTIRRKFKDCTKLVIAHRLQTVMDSDRILVMENGYIIKFDYPHHILEN</sequence>
<dbReference type="GO" id="GO:0016020">
    <property type="term" value="C:membrane"/>
    <property type="evidence" value="ECO:0007669"/>
    <property type="project" value="TreeGrafter"/>
</dbReference>
<gene>
    <name evidence="3" type="ORF">BDFB_009334</name>
</gene>
<name>A0A482VUE3_ASBVE</name>
<dbReference type="SUPFAM" id="SSF52540">
    <property type="entry name" value="P-loop containing nucleoside triphosphate hydrolases"/>
    <property type="match status" value="1"/>
</dbReference>
<dbReference type="InterPro" id="IPR027417">
    <property type="entry name" value="P-loop_NTPase"/>
</dbReference>
<dbReference type="OrthoDB" id="6500128at2759"/>